<dbReference type="Proteomes" id="UP001054846">
    <property type="component" value="Chromosome"/>
</dbReference>
<dbReference type="RefSeq" id="WP_230841167.1">
    <property type="nucleotide sequence ID" value="NZ_CP063845.1"/>
</dbReference>
<gene>
    <name evidence="2" type="ORF">ISF26_20475</name>
</gene>
<feature type="transmembrane region" description="Helical" evidence="1">
    <location>
        <begin position="46"/>
        <end position="65"/>
    </location>
</feature>
<organism evidence="2 3">
    <name type="scientific">Gloeobacter morelensis MG652769</name>
    <dbReference type="NCBI Taxonomy" id="2781736"/>
    <lineage>
        <taxon>Bacteria</taxon>
        <taxon>Bacillati</taxon>
        <taxon>Cyanobacteriota</taxon>
        <taxon>Cyanophyceae</taxon>
        <taxon>Gloeobacterales</taxon>
        <taxon>Gloeobacteraceae</taxon>
        <taxon>Gloeobacter</taxon>
        <taxon>Gloeobacter morelensis</taxon>
    </lineage>
</organism>
<keyword evidence="1" id="KW-0472">Membrane</keyword>
<dbReference type="EMBL" id="CP063845">
    <property type="protein sequence ID" value="UFP94111.1"/>
    <property type="molecule type" value="Genomic_DNA"/>
</dbReference>
<evidence type="ECO:0000256" key="1">
    <source>
        <dbReference type="SAM" id="Phobius"/>
    </source>
</evidence>
<keyword evidence="1" id="KW-0812">Transmembrane</keyword>
<evidence type="ECO:0000313" key="3">
    <source>
        <dbReference type="Proteomes" id="UP001054846"/>
    </source>
</evidence>
<evidence type="ECO:0000313" key="2">
    <source>
        <dbReference type="EMBL" id="UFP94111.1"/>
    </source>
</evidence>
<proteinExistence type="predicted"/>
<name>A0ABY3PKB1_9CYAN</name>
<reference evidence="2 3" key="1">
    <citation type="journal article" date="2021" name="Genome Biol. Evol.">
        <title>Complete Genome Sequencing of a Novel Gloeobacter Species from a Waterfall Cave in Mexico.</title>
        <authorList>
            <person name="Saw J.H."/>
            <person name="Cardona T."/>
            <person name="Montejano G."/>
        </authorList>
    </citation>
    <scope>NUCLEOTIDE SEQUENCE [LARGE SCALE GENOMIC DNA]</scope>
    <source>
        <strain evidence="2">MG652769</strain>
    </source>
</reference>
<accession>A0ABY3PKB1</accession>
<keyword evidence="3" id="KW-1185">Reference proteome</keyword>
<protein>
    <submittedName>
        <fullName evidence="2">Uncharacterized protein</fullName>
    </submittedName>
</protein>
<keyword evidence="1" id="KW-1133">Transmembrane helix</keyword>
<sequence>MNALPQSQVSPNTGVVLPLERPLAAPPTPEELKTLRLAARLRTARNAGIGVLALLVVATSGLYWWTFQTQARWEDGYRQLVSLRTQSRQLALFSEALTGNLASSVALNTPLRVATPAQALSVPAAPERPLKPLPQAAAPDLALAIPAGY</sequence>